<dbReference type="GeneID" id="114486557"/>
<evidence type="ECO:0000313" key="2">
    <source>
        <dbReference type="Proteomes" id="UP000248484"/>
    </source>
</evidence>
<reference evidence="3 4" key="1">
    <citation type="submission" date="2025-04" db="UniProtKB">
        <authorList>
            <consortium name="RefSeq"/>
        </authorList>
    </citation>
    <scope>IDENTIFICATION</scope>
    <source>
        <tissue evidence="3 4">Muscle</tissue>
    </source>
</reference>
<evidence type="ECO:0000256" key="1">
    <source>
        <dbReference type="SAM" id="MobiDB-lite"/>
    </source>
</evidence>
<evidence type="ECO:0000313" key="3">
    <source>
        <dbReference type="RefSeq" id="XP_054941852.1"/>
    </source>
</evidence>
<feature type="region of interest" description="Disordered" evidence="1">
    <location>
        <begin position="60"/>
        <end position="116"/>
    </location>
</feature>
<keyword evidence="2" id="KW-1185">Reference proteome</keyword>
<proteinExistence type="predicted"/>
<evidence type="ECO:0000313" key="4">
    <source>
        <dbReference type="RefSeq" id="XP_054941853.1"/>
    </source>
</evidence>
<dbReference type="AlphaFoldDB" id="A0A9W2WRU4"/>
<organism evidence="2 4">
    <name type="scientific">Physeter macrocephalus</name>
    <name type="common">Sperm whale</name>
    <name type="synonym">Physeter catodon</name>
    <dbReference type="NCBI Taxonomy" id="9755"/>
    <lineage>
        <taxon>Eukaryota</taxon>
        <taxon>Metazoa</taxon>
        <taxon>Chordata</taxon>
        <taxon>Craniata</taxon>
        <taxon>Vertebrata</taxon>
        <taxon>Euteleostomi</taxon>
        <taxon>Mammalia</taxon>
        <taxon>Eutheria</taxon>
        <taxon>Laurasiatheria</taxon>
        <taxon>Artiodactyla</taxon>
        <taxon>Whippomorpha</taxon>
        <taxon>Cetacea</taxon>
        <taxon>Odontoceti</taxon>
        <taxon>Physeteridae</taxon>
        <taxon>Physeter</taxon>
    </lineage>
</organism>
<dbReference type="RefSeq" id="XP_054941853.1">
    <property type="nucleotide sequence ID" value="XM_055085878.1"/>
</dbReference>
<sequence>MAGRTHRLEQWLLSRHDLAPPRDISEGLEPLLIGKLYICSGSPLWWLEWTRQGCCTVGSTWRPKGPRGGLKFSERGDSDTKRHTSNVYTDKSLSEGTRRRRSSSSQGERPQEKPSL</sequence>
<protein>
    <submittedName>
        <fullName evidence="3 4">Uncharacterized protein isoform X4</fullName>
    </submittedName>
</protein>
<dbReference type="RefSeq" id="XP_054941852.1">
    <property type="nucleotide sequence ID" value="XM_055085877.1"/>
</dbReference>
<accession>A0A9W2WRU4</accession>
<dbReference type="Proteomes" id="UP000248484">
    <property type="component" value="Chromosome 7"/>
</dbReference>
<name>A0A9W2WRU4_PHYMC</name>
<gene>
    <name evidence="3 4" type="primary">LOC114486557</name>
</gene>
<feature type="compositionally biased region" description="Basic and acidic residues" evidence="1">
    <location>
        <begin position="72"/>
        <end position="82"/>
    </location>
</feature>